<organism evidence="1 2">
    <name type="scientific">Streptococcus mitis SK1073</name>
    <dbReference type="NCBI Taxonomy" id="1008452"/>
    <lineage>
        <taxon>Bacteria</taxon>
        <taxon>Bacillati</taxon>
        <taxon>Bacillota</taxon>
        <taxon>Bacilli</taxon>
        <taxon>Lactobacillales</taxon>
        <taxon>Streptococcaceae</taxon>
        <taxon>Streptococcus</taxon>
        <taxon>Streptococcus mitis group</taxon>
    </lineage>
</organism>
<proteinExistence type="predicted"/>
<dbReference type="EMBL" id="AFQT01000002">
    <property type="protein sequence ID" value="EGP70699.1"/>
    <property type="molecule type" value="Genomic_DNA"/>
</dbReference>
<dbReference type="AlphaFoldDB" id="F9H928"/>
<dbReference type="Proteomes" id="UP000003815">
    <property type="component" value="Unassembled WGS sequence"/>
</dbReference>
<dbReference type="PATRIC" id="fig|1008452.3.peg.162"/>
<comment type="caution">
    <text evidence="1">The sequence shown here is derived from an EMBL/GenBank/DDBJ whole genome shotgun (WGS) entry which is preliminary data.</text>
</comment>
<protein>
    <submittedName>
        <fullName evidence="1">Uncharacterized protein</fullName>
    </submittedName>
</protein>
<name>F9H928_STRMT</name>
<accession>F9H928</accession>
<dbReference type="RefSeq" id="WP_004240823.1">
    <property type="nucleotide sequence ID" value="NZ_AFQT01000002.1"/>
</dbReference>
<evidence type="ECO:0000313" key="2">
    <source>
        <dbReference type="Proteomes" id="UP000003815"/>
    </source>
</evidence>
<evidence type="ECO:0000313" key="1">
    <source>
        <dbReference type="EMBL" id="EGP70699.1"/>
    </source>
</evidence>
<sequence>MVKINKICSIQGSSVENEDAVGSQNQYFWIIDGATDLYNSKEEIGYSVSEVVHILSESLSVNCKESKTLKQIFETALLEVKDEIGLNSYELTEYYRLPTFAFIFAKLSEKKLEYMMLGDCVMLVNEMEITDHRVDNLFEKGKNEIKDSIGTNSVLNKKLFYKKSENYLINRVGTG</sequence>
<reference evidence="1 2" key="1">
    <citation type="submission" date="2011-05" db="EMBL/GenBank/DDBJ databases">
        <authorList>
            <person name="Durkin A.S."/>
            <person name="Radune D."/>
            <person name="Hostetler J."/>
            <person name="Torralba M."/>
            <person name="Gillis M."/>
            <person name="Methe B."/>
            <person name="Sutton G."/>
            <person name="Nelson K.E."/>
        </authorList>
    </citation>
    <scope>NUCLEOTIDE SEQUENCE [LARGE SCALE GENOMIC DNA]</scope>
    <source>
        <strain evidence="1 2">SK1073</strain>
    </source>
</reference>
<gene>
    <name evidence="1" type="ORF">HMPREF9958_0155</name>
</gene>